<dbReference type="VEuPathDB" id="FungiDB:PSHT_02525"/>
<comment type="caution">
    <text evidence="1">The sequence shown here is derived from an EMBL/GenBank/DDBJ whole genome shotgun (WGS) entry which is preliminary data.</text>
</comment>
<evidence type="ECO:0000313" key="2">
    <source>
        <dbReference type="Proteomes" id="UP000238274"/>
    </source>
</evidence>
<sequence>MNGALSRRLRSWGRSALVPGGVRAMASGVILPLMPLNPSPRAVLLRLLRIAFKIDRRAARRDPCSGTLAMMWQEFLLAGSLGPRKLALATLYSSRHV</sequence>
<reference evidence="2" key="2">
    <citation type="journal article" date="2018" name="BMC Genomics">
        <title>Genomic insights into host adaptation between the wheat stripe rust pathogen (Puccinia striiformis f. sp. tritici) and the barley stripe rust pathogen (Puccinia striiformis f. sp. hordei).</title>
        <authorList>
            <person name="Xia C."/>
            <person name="Wang M."/>
            <person name="Yin C."/>
            <person name="Cornejo O.E."/>
            <person name="Hulbert S.H."/>
            <person name="Chen X."/>
        </authorList>
    </citation>
    <scope>NUCLEOTIDE SEQUENCE [LARGE SCALE GENOMIC DNA]</scope>
    <source>
        <strain evidence="2">93TX-2</strain>
    </source>
</reference>
<organism evidence="1 2">
    <name type="scientific">Puccinia striiformis</name>
    <dbReference type="NCBI Taxonomy" id="27350"/>
    <lineage>
        <taxon>Eukaryota</taxon>
        <taxon>Fungi</taxon>
        <taxon>Dikarya</taxon>
        <taxon>Basidiomycota</taxon>
        <taxon>Pucciniomycotina</taxon>
        <taxon>Pucciniomycetes</taxon>
        <taxon>Pucciniales</taxon>
        <taxon>Pucciniaceae</taxon>
        <taxon>Puccinia</taxon>
    </lineage>
</organism>
<dbReference type="EMBL" id="PKSM01000022">
    <property type="protein sequence ID" value="POW21335.1"/>
    <property type="molecule type" value="Genomic_DNA"/>
</dbReference>
<gene>
    <name evidence="1" type="ORF">PSHT_02525</name>
</gene>
<protein>
    <submittedName>
        <fullName evidence="1">Uncharacterized protein</fullName>
    </submittedName>
</protein>
<proteinExistence type="predicted"/>
<dbReference type="Proteomes" id="UP000238274">
    <property type="component" value="Unassembled WGS sequence"/>
</dbReference>
<accession>A0A2S4WHR5</accession>
<dbReference type="AlphaFoldDB" id="A0A2S4WHR5"/>
<keyword evidence="2" id="KW-1185">Reference proteome</keyword>
<name>A0A2S4WHR5_9BASI</name>
<reference evidence="2" key="3">
    <citation type="journal article" date="2018" name="Mol. Plant Microbe Interact.">
        <title>Genome sequence resources for the wheat stripe rust pathogen (Puccinia striiformis f. sp. tritici) and the barley stripe rust pathogen (Puccinia striiformis f. sp. hordei).</title>
        <authorList>
            <person name="Xia C."/>
            <person name="Wang M."/>
            <person name="Yin C."/>
            <person name="Cornejo O.E."/>
            <person name="Hulbert S.H."/>
            <person name="Chen X."/>
        </authorList>
    </citation>
    <scope>NUCLEOTIDE SEQUENCE [LARGE SCALE GENOMIC DNA]</scope>
    <source>
        <strain evidence="2">93TX-2</strain>
    </source>
</reference>
<reference evidence="1 2" key="1">
    <citation type="submission" date="2017-12" db="EMBL/GenBank/DDBJ databases">
        <title>Gene loss provides genomic basis for host adaptation in cereal stripe rust fungi.</title>
        <authorList>
            <person name="Xia C."/>
        </authorList>
    </citation>
    <scope>NUCLEOTIDE SEQUENCE [LARGE SCALE GENOMIC DNA]</scope>
    <source>
        <strain evidence="1 2">93TX-2</strain>
    </source>
</reference>
<evidence type="ECO:0000313" key="1">
    <source>
        <dbReference type="EMBL" id="POW21335.1"/>
    </source>
</evidence>